<keyword evidence="12" id="KW-0902">Two-component regulatory system</keyword>
<dbReference type="GO" id="GO:0005886">
    <property type="term" value="C:plasma membrane"/>
    <property type="evidence" value="ECO:0007669"/>
    <property type="project" value="UniProtKB-SubCell"/>
</dbReference>
<feature type="domain" description="Histidine kinase" evidence="15">
    <location>
        <begin position="238"/>
        <end position="441"/>
    </location>
</feature>
<dbReference type="Pfam" id="PF02518">
    <property type="entry name" value="HATPase_c"/>
    <property type="match status" value="1"/>
</dbReference>
<comment type="catalytic activity">
    <reaction evidence="1">
        <text>ATP + protein L-histidine = ADP + protein N-phospho-L-histidine.</text>
        <dbReference type="EC" id="2.7.13.3"/>
    </reaction>
</comment>
<evidence type="ECO:0000313" key="17">
    <source>
        <dbReference type="EMBL" id="MEB3428694.1"/>
    </source>
</evidence>
<feature type="transmembrane region" description="Helical" evidence="14">
    <location>
        <begin position="143"/>
        <end position="163"/>
    </location>
</feature>
<dbReference type="InterPro" id="IPR005467">
    <property type="entry name" value="His_kinase_dom"/>
</dbReference>
<keyword evidence="18" id="KW-1185">Reference proteome</keyword>
<evidence type="ECO:0000256" key="6">
    <source>
        <dbReference type="ARBA" id="ARBA00022679"/>
    </source>
</evidence>
<dbReference type="GO" id="GO:0000155">
    <property type="term" value="F:phosphorelay sensor kinase activity"/>
    <property type="evidence" value="ECO:0007669"/>
    <property type="project" value="InterPro"/>
</dbReference>
<keyword evidence="13 14" id="KW-0472">Membrane</keyword>
<evidence type="ECO:0000256" key="10">
    <source>
        <dbReference type="ARBA" id="ARBA00022840"/>
    </source>
</evidence>
<dbReference type="InterPro" id="IPR003661">
    <property type="entry name" value="HisK_dim/P_dom"/>
</dbReference>
<evidence type="ECO:0000256" key="9">
    <source>
        <dbReference type="ARBA" id="ARBA00022777"/>
    </source>
</evidence>
<keyword evidence="11 14" id="KW-1133">Transmembrane helix</keyword>
<evidence type="ECO:0000256" key="4">
    <source>
        <dbReference type="ARBA" id="ARBA00022475"/>
    </source>
</evidence>
<dbReference type="InterPro" id="IPR003660">
    <property type="entry name" value="HAMP_dom"/>
</dbReference>
<dbReference type="InterPro" id="IPR036890">
    <property type="entry name" value="HATPase_C_sf"/>
</dbReference>
<evidence type="ECO:0000256" key="8">
    <source>
        <dbReference type="ARBA" id="ARBA00022741"/>
    </source>
</evidence>
<comment type="caution">
    <text evidence="17">The sequence shown here is derived from an EMBL/GenBank/DDBJ whole genome shotgun (WGS) entry which is preliminary data.</text>
</comment>
<dbReference type="Proteomes" id="UP001357733">
    <property type="component" value="Unassembled WGS sequence"/>
</dbReference>
<reference evidence="17 18" key="1">
    <citation type="submission" date="2024-01" db="EMBL/GenBank/DDBJ databases">
        <title>Complete genome sequence of Citroniella saccharovorans strain M6.X9, isolated from human fecal sample.</title>
        <authorList>
            <person name="Cheng G."/>
            <person name="Westerholm M."/>
            <person name="Schnurer A."/>
        </authorList>
    </citation>
    <scope>NUCLEOTIDE SEQUENCE [LARGE SCALE GENOMIC DNA]</scope>
    <source>
        <strain evidence="17 18">DSM 29873</strain>
    </source>
</reference>
<accession>A0AAW9MSX0</accession>
<evidence type="ECO:0000256" key="13">
    <source>
        <dbReference type="ARBA" id="ARBA00023136"/>
    </source>
</evidence>
<evidence type="ECO:0000259" key="16">
    <source>
        <dbReference type="PROSITE" id="PS50885"/>
    </source>
</evidence>
<keyword evidence="5" id="KW-0597">Phosphoprotein</keyword>
<dbReference type="PANTHER" id="PTHR45528">
    <property type="entry name" value="SENSOR HISTIDINE KINASE CPXA"/>
    <property type="match status" value="1"/>
</dbReference>
<evidence type="ECO:0000256" key="1">
    <source>
        <dbReference type="ARBA" id="ARBA00000085"/>
    </source>
</evidence>
<evidence type="ECO:0000256" key="7">
    <source>
        <dbReference type="ARBA" id="ARBA00022692"/>
    </source>
</evidence>
<evidence type="ECO:0000256" key="2">
    <source>
        <dbReference type="ARBA" id="ARBA00004651"/>
    </source>
</evidence>
<dbReference type="Gene3D" id="1.10.287.130">
    <property type="match status" value="1"/>
</dbReference>
<dbReference type="SUPFAM" id="SSF55874">
    <property type="entry name" value="ATPase domain of HSP90 chaperone/DNA topoisomerase II/histidine kinase"/>
    <property type="match status" value="1"/>
</dbReference>
<proteinExistence type="predicted"/>
<dbReference type="Gene3D" id="3.30.565.10">
    <property type="entry name" value="Histidine kinase-like ATPase, C-terminal domain"/>
    <property type="match status" value="1"/>
</dbReference>
<evidence type="ECO:0000256" key="5">
    <source>
        <dbReference type="ARBA" id="ARBA00022553"/>
    </source>
</evidence>
<keyword evidence="8" id="KW-0547">Nucleotide-binding</keyword>
<dbReference type="SMART" id="SM00387">
    <property type="entry name" value="HATPase_c"/>
    <property type="match status" value="1"/>
</dbReference>
<dbReference type="SUPFAM" id="SSF47384">
    <property type="entry name" value="Homodimeric domain of signal transducing histidine kinase"/>
    <property type="match status" value="1"/>
</dbReference>
<feature type="transmembrane region" description="Helical" evidence="14">
    <location>
        <begin position="12"/>
        <end position="33"/>
    </location>
</feature>
<dbReference type="PANTHER" id="PTHR45528:SF1">
    <property type="entry name" value="SENSOR HISTIDINE KINASE CPXA"/>
    <property type="match status" value="1"/>
</dbReference>
<sequence>MKNLKIFPKMFIQIFSVLAIIIILVHLLVFFLFPKKYLESRKEEITSKANEISANLDKKDLSYIEKSLDFYSENSEIKAFVRDKNRSNEVKIKKDLNIDMDSKNNSLIIEEREISTNNGEKVYLQFISTADMQKDAKNLSFKFLPFSLLISFLFSIVVSLVYAKSIKNNIQEIKNITDKMMSLDRDAKLIVDSKNEVGQLKDQINALYLTLLNSIDSLEIKNKEILKLEKLKYDFFRGASHELKTPLASLKIILENMKYNIGKYKNRDLYIENCIGIVDGLSQNISQILTVSSLENLRDDEEVLLINKLMKDVIEKYRVLANQKNIKISNNLSNEEIYIGKTALKIILSNLMSNAVKYTEESGLINIGIKENYFFIENTFKNDKDLDLEKIFEVNFDANKENSNGLGLYIVRNLLSNYKFEYKAERKDSFFIFKIKLKKINK</sequence>
<evidence type="ECO:0000256" key="14">
    <source>
        <dbReference type="SAM" id="Phobius"/>
    </source>
</evidence>
<dbReference type="Pfam" id="PF00512">
    <property type="entry name" value="HisKA"/>
    <property type="match status" value="1"/>
</dbReference>
<keyword evidence="6" id="KW-0808">Transferase</keyword>
<dbReference type="InterPro" id="IPR003594">
    <property type="entry name" value="HATPase_dom"/>
</dbReference>
<comment type="subcellular location">
    <subcellularLocation>
        <location evidence="2">Cell membrane</location>
        <topology evidence="2">Multi-pass membrane protein</topology>
    </subcellularLocation>
</comment>
<dbReference type="RefSeq" id="WP_324618727.1">
    <property type="nucleotide sequence ID" value="NZ_JAYKOT010000001.1"/>
</dbReference>
<dbReference type="InterPro" id="IPR050398">
    <property type="entry name" value="HssS/ArlS-like"/>
</dbReference>
<keyword evidence="7 14" id="KW-0812">Transmembrane</keyword>
<dbReference type="EMBL" id="JAYKOT010000001">
    <property type="protein sequence ID" value="MEB3428694.1"/>
    <property type="molecule type" value="Genomic_DNA"/>
</dbReference>
<dbReference type="GO" id="GO:0005524">
    <property type="term" value="F:ATP binding"/>
    <property type="evidence" value="ECO:0007669"/>
    <property type="project" value="UniProtKB-KW"/>
</dbReference>
<name>A0AAW9MSX0_9FIRM</name>
<organism evidence="17 18">
    <name type="scientific">Citroniella saccharovorans</name>
    <dbReference type="NCBI Taxonomy" id="2053367"/>
    <lineage>
        <taxon>Bacteria</taxon>
        <taxon>Bacillati</taxon>
        <taxon>Bacillota</taxon>
        <taxon>Tissierellia</taxon>
        <taxon>Tissierellales</taxon>
        <taxon>Peptoniphilaceae</taxon>
        <taxon>Citroniella</taxon>
    </lineage>
</organism>
<dbReference type="PROSITE" id="PS50109">
    <property type="entry name" value="HIS_KIN"/>
    <property type="match status" value="1"/>
</dbReference>
<keyword evidence="4" id="KW-1003">Cell membrane</keyword>
<gene>
    <name evidence="17" type="ORF">VLK81_01420</name>
</gene>
<dbReference type="SMART" id="SM00388">
    <property type="entry name" value="HisKA"/>
    <property type="match status" value="1"/>
</dbReference>
<dbReference type="Gene3D" id="6.10.340.10">
    <property type="match status" value="1"/>
</dbReference>
<evidence type="ECO:0000313" key="18">
    <source>
        <dbReference type="Proteomes" id="UP001357733"/>
    </source>
</evidence>
<evidence type="ECO:0000256" key="11">
    <source>
        <dbReference type="ARBA" id="ARBA00022989"/>
    </source>
</evidence>
<evidence type="ECO:0000256" key="3">
    <source>
        <dbReference type="ARBA" id="ARBA00012438"/>
    </source>
</evidence>
<evidence type="ECO:0000256" key="12">
    <source>
        <dbReference type="ARBA" id="ARBA00023012"/>
    </source>
</evidence>
<feature type="domain" description="HAMP" evidence="16">
    <location>
        <begin position="164"/>
        <end position="216"/>
    </location>
</feature>
<dbReference type="CDD" id="cd00082">
    <property type="entry name" value="HisKA"/>
    <property type="match status" value="1"/>
</dbReference>
<dbReference type="PROSITE" id="PS50885">
    <property type="entry name" value="HAMP"/>
    <property type="match status" value="1"/>
</dbReference>
<evidence type="ECO:0000259" key="15">
    <source>
        <dbReference type="PROSITE" id="PS50109"/>
    </source>
</evidence>
<dbReference type="AlphaFoldDB" id="A0AAW9MSX0"/>
<dbReference type="EC" id="2.7.13.3" evidence="3"/>
<keyword evidence="9 17" id="KW-0418">Kinase</keyword>
<dbReference type="InterPro" id="IPR036097">
    <property type="entry name" value="HisK_dim/P_sf"/>
</dbReference>
<keyword evidence="10" id="KW-0067">ATP-binding</keyword>
<protein>
    <recommendedName>
        <fullName evidence="3">histidine kinase</fullName>
        <ecNumber evidence="3">2.7.13.3</ecNumber>
    </recommendedName>
</protein>